<evidence type="ECO:0000313" key="2">
    <source>
        <dbReference type="EMBL" id="KAF5362997.1"/>
    </source>
</evidence>
<feature type="compositionally biased region" description="Basic and acidic residues" evidence="1">
    <location>
        <begin position="699"/>
        <end position="711"/>
    </location>
</feature>
<organism evidence="2 3">
    <name type="scientific">Collybiopsis confluens</name>
    <dbReference type="NCBI Taxonomy" id="2823264"/>
    <lineage>
        <taxon>Eukaryota</taxon>
        <taxon>Fungi</taxon>
        <taxon>Dikarya</taxon>
        <taxon>Basidiomycota</taxon>
        <taxon>Agaricomycotina</taxon>
        <taxon>Agaricomycetes</taxon>
        <taxon>Agaricomycetidae</taxon>
        <taxon>Agaricales</taxon>
        <taxon>Marasmiineae</taxon>
        <taxon>Omphalotaceae</taxon>
        <taxon>Collybiopsis</taxon>
    </lineage>
</organism>
<keyword evidence="3" id="KW-1185">Reference proteome</keyword>
<feature type="compositionally biased region" description="Polar residues" evidence="1">
    <location>
        <begin position="62"/>
        <end position="74"/>
    </location>
</feature>
<accession>A0A8H5GDM9</accession>
<dbReference type="Pfam" id="PF18759">
    <property type="entry name" value="Plavaka"/>
    <property type="match status" value="1"/>
</dbReference>
<dbReference type="Proteomes" id="UP000518752">
    <property type="component" value="Unassembled WGS sequence"/>
</dbReference>
<feature type="region of interest" description="Disordered" evidence="1">
    <location>
        <begin position="33"/>
        <end position="74"/>
    </location>
</feature>
<comment type="caution">
    <text evidence="2">The sequence shown here is derived from an EMBL/GenBank/DDBJ whole genome shotgun (WGS) entry which is preliminary data.</text>
</comment>
<dbReference type="OrthoDB" id="2418900at2759"/>
<reference evidence="2 3" key="1">
    <citation type="journal article" date="2020" name="ISME J.">
        <title>Uncovering the hidden diversity of litter-decomposition mechanisms in mushroom-forming fungi.</title>
        <authorList>
            <person name="Floudas D."/>
            <person name="Bentzer J."/>
            <person name="Ahren D."/>
            <person name="Johansson T."/>
            <person name="Persson P."/>
            <person name="Tunlid A."/>
        </authorList>
    </citation>
    <scope>NUCLEOTIDE SEQUENCE [LARGE SCALE GENOMIC DNA]</scope>
    <source>
        <strain evidence="2 3">CBS 406.79</strain>
    </source>
</reference>
<feature type="region of interest" description="Disordered" evidence="1">
    <location>
        <begin position="699"/>
        <end position="733"/>
    </location>
</feature>
<protein>
    <recommendedName>
        <fullName evidence="4">Transposase</fullName>
    </recommendedName>
</protein>
<evidence type="ECO:0000313" key="3">
    <source>
        <dbReference type="Proteomes" id="UP000518752"/>
    </source>
</evidence>
<gene>
    <name evidence="2" type="ORF">D9757_014080</name>
</gene>
<feature type="compositionally biased region" description="Acidic residues" evidence="1">
    <location>
        <begin position="712"/>
        <end position="726"/>
    </location>
</feature>
<dbReference type="EMBL" id="JAACJN010000193">
    <property type="protein sequence ID" value="KAF5362997.1"/>
    <property type="molecule type" value="Genomic_DNA"/>
</dbReference>
<dbReference type="InterPro" id="IPR041078">
    <property type="entry name" value="Plavaka"/>
</dbReference>
<evidence type="ECO:0008006" key="4">
    <source>
        <dbReference type="Google" id="ProtNLM"/>
    </source>
</evidence>
<proteinExistence type="predicted"/>
<sequence>MPTACPYCGSIGESTKSLRAHITQKKFCRQKDEQAFYESDSDPEAPMDWTPTTEPDSENNSENDIGYFQPTSSHCSSTLPVSIEEIEDDPSNEAKSVYGNVNNYVYAMPYPGPAGMSLHDSCMPTSFEAAYQRQTEAKLPPWTPFKSEQEWELARWLISSGASQKKIDKFCMLDMIRDRIEPSFHNSRSLLQLVDSLESGPAFQCTPIRIEGDLKDANGNLQTEMVELWHRDPVDIVKELMGNIEFRGKQQYAPVQHYRDAEMMNREYSEMWTCNWWWNVQKKIPNEYGTVTPVIIASDQTQLSTFSGDKKAWPVYLSIGNIEKNIRRKPSSRAFLLLGYLPVSKLECFSKNQRSQVAHQLFHDCMKKMLEPLESAGRNGVKMMCADGFERLAYLLLAAYMADYPEQCLICCCKENSCPRCTVKPEERGQLLYNISRSPTLTLIALEAQSQGEKPEEFQSLNLRPINPFWRDLPHCNIFECITPDLLHQLHKGVFGDHVAKWAKSAMGRQTLAEKEIDRRFRTMTAHPNLRHFSKGISSVSQWTGNEYRAMSKVYPGIVAGAVDERVVHAVTAVEDFMHYAHFEVHTDQSLAAMDAAWSTFHEKKNVFLELGLRTHFNISKLHNVSHYSESIRSRGTNDGFNTESSERLHIDLAKSGYRASNKRNFQPQMTRWLTRQEAIHQRVQYMGWVMPEYRRKVEEEDMRGERKDKEVDDIDNGDGNDDGNDTENGPKSKLHVTFAKHAPLPRTSVHDIETKFNCGEWFLWYLREFLENQLIPTGPLKDSSSLHFPVWKKAVLTLPCIVEAQNENASDTVYATMEIPELITPSGVKPRSAARTSTVVVRTGENTRKGPLNDITAARVRLLFKLPLEMAPSSPLLAFVDWFTPFQKYNTVLQMYQLSYATRQRVQHSGIILASSIQQTCHLMPEFGRIGANILWDSTTVLDRCPKFYVNPYLRHRDFLLFRYDPYLYSISEAAQDLEASVEIESNQRPRKRKRS</sequence>
<evidence type="ECO:0000256" key="1">
    <source>
        <dbReference type="SAM" id="MobiDB-lite"/>
    </source>
</evidence>
<dbReference type="AlphaFoldDB" id="A0A8H5GDM9"/>
<name>A0A8H5GDM9_9AGAR</name>